<protein>
    <submittedName>
        <fullName evidence="1">Uncharacterized protein</fullName>
    </submittedName>
</protein>
<gene>
    <name evidence="1" type="ORF">AX660_02740</name>
</gene>
<sequence>MKHVFKIIIDGNPIQLALGRNVLDILIIISRYIHENNVASDFFTIGNTRDHAVAEFLEILQEAKSRMKPEDDNVVLSLKREFDTYDGDQYNILERVLWYGSNFGDDISDLEPLHDDIWDVYHACFPQNLNSQA</sequence>
<reference evidence="2" key="1">
    <citation type="submission" date="2016-02" db="EMBL/GenBank/DDBJ databases">
        <authorList>
            <person name="Schultz-Johansen M."/>
            <person name="Glaring M.A."/>
            <person name="Bech P.K."/>
            <person name="Stougaard P."/>
        </authorList>
    </citation>
    <scope>NUCLEOTIDE SEQUENCE [LARGE SCALE GENOMIC DNA]</scope>
    <source>
        <strain evidence="2">S66</strain>
    </source>
</reference>
<dbReference type="Proteomes" id="UP000070299">
    <property type="component" value="Unassembled WGS sequence"/>
</dbReference>
<dbReference type="OrthoDB" id="1495504at2"/>
<dbReference type="EMBL" id="LSNE01000020">
    <property type="protein sequence ID" value="KXI26710.1"/>
    <property type="molecule type" value="Genomic_DNA"/>
</dbReference>
<dbReference type="RefSeq" id="WP_068382065.1">
    <property type="nucleotide sequence ID" value="NZ_LSNE01000020.1"/>
</dbReference>
<name>A0A148KKA2_9ALTE</name>
<keyword evidence="2" id="KW-1185">Reference proteome</keyword>
<accession>A0A148KKA2</accession>
<evidence type="ECO:0000313" key="1">
    <source>
        <dbReference type="EMBL" id="KXI26710.1"/>
    </source>
</evidence>
<dbReference type="AlphaFoldDB" id="A0A148KKA2"/>
<organism evidence="1 2">
    <name type="scientific">Paraglaciecola hydrolytica</name>
    <dbReference type="NCBI Taxonomy" id="1799789"/>
    <lineage>
        <taxon>Bacteria</taxon>
        <taxon>Pseudomonadati</taxon>
        <taxon>Pseudomonadota</taxon>
        <taxon>Gammaproteobacteria</taxon>
        <taxon>Alteromonadales</taxon>
        <taxon>Alteromonadaceae</taxon>
        <taxon>Paraglaciecola</taxon>
    </lineage>
</organism>
<evidence type="ECO:0000313" key="2">
    <source>
        <dbReference type="Proteomes" id="UP000070299"/>
    </source>
</evidence>
<comment type="caution">
    <text evidence="1">The sequence shown here is derived from an EMBL/GenBank/DDBJ whole genome shotgun (WGS) entry which is preliminary data.</text>
</comment>
<proteinExistence type="predicted"/>